<name>A0A3N4JQI7_9PEZI</name>
<dbReference type="AlphaFoldDB" id="A0A3N4JQI7"/>
<evidence type="ECO:0000313" key="1">
    <source>
        <dbReference type="EMBL" id="RPA99101.1"/>
    </source>
</evidence>
<feature type="non-terminal residue" evidence="1">
    <location>
        <position position="154"/>
    </location>
</feature>
<organism evidence="1 2">
    <name type="scientific">Choiromyces venosus 120613-1</name>
    <dbReference type="NCBI Taxonomy" id="1336337"/>
    <lineage>
        <taxon>Eukaryota</taxon>
        <taxon>Fungi</taxon>
        <taxon>Dikarya</taxon>
        <taxon>Ascomycota</taxon>
        <taxon>Pezizomycotina</taxon>
        <taxon>Pezizomycetes</taxon>
        <taxon>Pezizales</taxon>
        <taxon>Tuberaceae</taxon>
        <taxon>Choiromyces</taxon>
    </lineage>
</organism>
<dbReference type="Proteomes" id="UP000276215">
    <property type="component" value="Unassembled WGS sequence"/>
</dbReference>
<protein>
    <recommendedName>
        <fullName evidence="3">CCHC-type domain-containing protein</fullName>
    </recommendedName>
</protein>
<reference evidence="1 2" key="1">
    <citation type="journal article" date="2018" name="Nat. Ecol. Evol.">
        <title>Pezizomycetes genomes reveal the molecular basis of ectomycorrhizal truffle lifestyle.</title>
        <authorList>
            <person name="Murat C."/>
            <person name="Payen T."/>
            <person name="Noel B."/>
            <person name="Kuo A."/>
            <person name="Morin E."/>
            <person name="Chen J."/>
            <person name="Kohler A."/>
            <person name="Krizsan K."/>
            <person name="Balestrini R."/>
            <person name="Da Silva C."/>
            <person name="Montanini B."/>
            <person name="Hainaut M."/>
            <person name="Levati E."/>
            <person name="Barry K.W."/>
            <person name="Belfiori B."/>
            <person name="Cichocki N."/>
            <person name="Clum A."/>
            <person name="Dockter R.B."/>
            <person name="Fauchery L."/>
            <person name="Guy J."/>
            <person name="Iotti M."/>
            <person name="Le Tacon F."/>
            <person name="Lindquist E.A."/>
            <person name="Lipzen A."/>
            <person name="Malagnac F."/>
            <person name="Mello A."/>
            <person name="Molinier V."/>
            <person name="Miyauchi S."/>
            <person name="Poulain J."/>
            <person name="Riccioni C."/>
            <person name="Rubini A."/>
            <person name="Sitrit Y."/>
            <person name="Splivallo R."/>
            <person name="Traeger S."/>
            <person name="Wang M."/>
            <person name="Zifcakova L."/>
            <person name="Wipf D."/>
            <person name="Zambonelli A."/>
            <person name="Paolocci F."/>
            <person name="Nowrousian M."/>
            <person name="Ottonello S."/>
            <person name="Baldrian P."/>
            <person name="Spatafora J.W."/>
            <person name="Henrissat B."/>
            <person name="Nagy L.G."/>
            <person name="Aury J.M."/>
            <person name="Wincker P."/>
            <person name="Grigoriev I.V."/>
            <person name="Bonfante P."/>
            <person name="Martin F.M."/>
        </authorList>
    </citation>
    <scope>NUCLEOTIDE SEQUENCE [LARGE SCALE GENOMIC DNA]</scope>
    <source>
        <strain evidence="1 2">120613-1</strain>
    </source>
</reference>
<dbReference type="STRING" id="1336337.A0A3N4JQI7"/>
<gene>
    <name evidence="1" type="ORF">L873DRAFT_1655219</name>
</gene>
<accession>A0A3N4JQI7</accession>
<dbReference type="EMBL" id="ML120390">
    <property type="protein sequence ID" value="RPA99101.1"/>
    <property type="molecule type" value="Genomic_DNA"/>
</dbReference>
<evidence type="ECO:0000313" key="2">
    <source>
        <dbReference type="Proteomes" id="UP000276215"/>
    </source>
</evidence>
<evidence type="ECO:0008006" key="3">
    <source>
        <dbReference type="Google" id="ProtNLM"/>
    </source>
</evidence>
<dbReference type="OrthoDB" id="8047520at2759"/>
<keyword evidence="2" id="KW-1185">Reference proteome</keyword>
<sequence>QLLVHGLHTSDSLATIAIELTTFNSGLALTQQLRWLTSDESHAGKSASSITITITGLKASLFVNKQLSNFSTNFRTKRCLQFNTFTQCSNCHHFGHHSNKCTGPSSCHWCTLPHSTGDHSYPTLTCHLQGHPCTHFTPRCVNCDDLHESHSNAC</sequence>
<feature type="non-terminal residue" evidence="1">
    <location>
        <position position="1"/>
    </location>
</feature>
<proteinExistence type="predicted"/>